<dbReference type="Pfam" id="PF01553">
    <property type="entry name" value="Acyltransferase"/>
    <property type="match status" value="1"/>
</dbReference>
<dbReference type="CDD" id="cd07989">
    <property type="entry name" value="LPLAT_AGPAT-like"/>
    <property type="match status" value="1"/>
</dbReference>
<dbReference type="GO" id="GO:0005886">
    <property type="term" value="C:plasma membrane"/>
    <property type="evidence" value="ECO:0007669"/>
    <property type="project" value="TreeGrafter"/>
</dbReference>
<dbReference type="SMART" id="SM00563">
    <property type="entry name" value="PlsC"/>
    <property type="match status" value="1"/>
</dbReference>
<sequence>MEPVYRTLELIAGTIHAVQGTRRTVAGLDNVPESGGAVIAVNHTGYTDFMPLGLALRKRRRRARFLVKSELTDIGVMRFLVKHARAVPVDRSAGADAYRVAVDDLRAGELVGVYPEATISRSFELKEFKTGAVRMAIDAGVPVIPTIVWGAHRQWSKGVRRRMGRTRIPIDVAFGEPLHFAADDDPADAAERLRTVMVDLLYRVQDAYPDAPAGADWLPARLGGSAPTPDHALILEDAEAAEKAARRAAKREKKK</sequence>
<keyword evidence="1 4" id="KW-0808">Transferase</keyword>
<dbReference type="EMBL" id="BJOV01000002">
    <property type="protein sequence ID" value="GEE00445.1"/>
    <property type="molecule type" value="Genomic_DNA"/>
</dbReference>
<evidence type="ECO:0000256" key="1">
    <source>
        <dbReference type="ARBA" id="ARBA00022679"/>
    </source>
</evidence>
<protein>
    <submittedName>
        <fullName evidence="4">1-acyl-sn-glycerol-3-phosphate acyltransferase</fullName>
    </submittedName>
</protein>
<feature type="domain" description="Phospholipid/glycerol acyltransferase" evidence="3">
    <location>
        <begin position="37"/>
        <end position="151"/>
    </location>
</feature>
<dbReference type="InterPro" id="IPR002123">
    <property type="entry name" value="Plipid/glycerol_acylTrfase"/>
</dbReference>
<keyword evidence="5" id="KW-1185">Reference proteome</keyword>
<dbReference type="AlphaFoldDB" id="A0A7I9V4U1"/>
<organism evidence="4 5">
    <name type="scientific">Gordonia spumicola</name>
    <dbReference type="NCBI Taxonomy" id="589161"/>
    <lineage>
        <taxon>Bacteria</taxon>
        <taxon>Bacillati</taxon>
        <taxon>Actinomycetota</taxon>
        <taxon>Actinomycetes</taxon>
        <taxon>Mycobacteriales</taxon>
        <taxon>Gordoniaceae</taxon>
        <taxon>Gordonia</taxon>
    </lineage>
</organism>
<name>A0A7I9V4U1_9ACTN</name>
<dbReference type="RefSeq" id="WP_161894338.1">
    <property type="nucleotide sequence ID" value="NZ_BJOV01000002.1"/>
</dbReference>
<dbReference type="SUPFAM" id="SSF69593">
    <property type="entry name" value="Glycerol-3-phosphate (1)-acyltransferase"/>
    <property type="match status" value="1"/>
</dbReference>
<reference evidence="5" key="1">
    <citation type="submission" date="2019-06" db="EMBL/GenBank/DDBJ databases">
        <title>Gordonia isolated from sludge of a wastewater treatment plant.</title>
        <authorList>
            <person name="Tamura T."/>
            <person name="Aoyama K."/>
            <person name="Kang Y."/>
            <person name="Saito S."/>
            <person name="Akiyama N."/>
            <person name="Yazawa K."/>
            <person name="Gonoi T."/>
            <person name="Mikami Y."/>
        </authorList>
    </citation>
    <scope>NUCLEOTIDE SEQUENCE [LARGE SCALE GENOMIC DNA]</scope>
    <source>
        <strain evidence="5">NBRC 107696</strain>
    </source>
</reference>
<accession>A0A7I9V4U1</accession>
<dbReference type="OrthoDB" id="3210041at2"/>
<gene>
    <name evidence="4" type="ORF">nbrc107696_08910</name>
</gene>
<evidence type="ECO:0000313" key="4">
    <source>
        <dbReference type="EMBL" id="GEE00445.1"/>
    </source>
</evidence>
<evidence type="ECO:0000256" key="2">
    <source>
        <dbReference type="ARBA" id="ARBA00023315"/>
    </source>
</evidence>
<dbReference type="GO" id="GO:0006654">
    <property type="term" value="P:phosphatidic acid biosynthetic process"/>
    <property type="evidence" value="ECO:0007669"/>
    <property type="project" value="TreeGrafter"/>
</dbReference>
<comment type="caution">
    <text evidence="4">The sequence shown here is derived from an EMBL/GenBank/DDBJ whole genome shotgun (WGS) entry which is preliminary data.</text>
</comment>
<evidence type="ECO:0000313" key="5">
    <source>
        <dbReference type="Proteomes" id="UP000444960"/>
    </source>
</evidence>
<dbReference type="PANTHER" id="PTHR10434:SF55">
    <property type="entry name" value="POSSIBLE ACYLTRANSFERASE"/>
    <property type="match status" value="1"/>
</dbReference>
<keyword evidence="2 4" id="KW-0012">Acyltransferase</keyword>
<dbReference type="GO" id="GO:0003841">
    <property type="term" value="F:1-acylglycerol-3-phosphate O-acyltransferase activity"/>
    <property type="evidence" value="ECO:0007669"/>
    <property type="project" value="TreeGrafter"/>
</dbReference>
<proteinExistence type="predicted"/>
<evidence type="ECO:0000259" key="3">
    <source>
        <dbReference type="SMART" id="SM00563"/>
    </source>
</evidence>
<dbReference type="PANTHER" id="PTHR10434">
    <property type="entry name" value="1-ACYL-SN-GLYCEROL-3-PHOSPHATE ACYLTRANSFERASE"/>
    <property type="match status" value="1"/>
</dbReference>
<dbReference type="Proteomes" id="UP000444960">
    <property type="component" value="Unassembled WGS sequence"/>
</dbReference>